<comment type="caution">
    <text evidence="17">The sequence shown here is derived from an EMBL/GenBank/DDBJ whole genome shotgun (WGS) entry which is preliminary data.</text>
</comment>
<evidence type="ECO:0000256" key="13">
    <source>
        <dbReference type="SAM" id="MobiDB-lite"/>
    </source>
</evidence>
<evidence type="ECO:0000256" key="1">
    <source>
        <dbReference type="ARBA" id="ARBA00004167"/>
    </source>
</evidence>
<name>A0AAV5KHV5_9ROSI</name>
<protein>
    <recommendedName>
        <fullName evidence="16">Protein kinase domain-containing protein</fullName>
    </recommendedName>
</protein>
<keyword evidence="7" id="KW-0418">Kinase</keyword>
<evidence type="ECO:0000256" key="7">
    <source>
        <dbReference type="ARBA" id="ARBA00022777"/>
    </source>
</evidence>
<evidence type="ECO:0000256" key="8">
    <source>
        <dbReference type="ARBA" id="ARBA00022840"/>
    </source>
</evidence>
<dbReference type="InterPro" id="IPR011009">
    <property type="entry name" value="Kinase-like_dom_sf"/>
</dbReference>
<evidence type="ECO:0000259" key="16">
    <source>
        <dbReference type="PROSITE" id="PS50011"/>
    </source>
</evidence>
<keyword evidence="5 15" id="KW-0732">Signal</keyword>
<accession>A0AAV5KHV5</accession>
<dbReference type="Gene3D" id="1.10.510.10">
    <property type="entry name" value="Transferase(Phosphotransferase) domain 1"/>
    <property type="match status" value="1"/>
</dbReference>
<organism evidence="17 18">
    <name type="scientific">Rubroshorea leprosula</name>
    <dbReference type="NCBI Taxonomy" id="152421"/>
    <lineage>
        <taxon>Eukaryota</taxon>
        <taxon>Viridiplantae</taxon>
        <taxon>Streptophyta</taxon>
        <taxon>Embryophyta</taxon>
        <taxon>Tracheophyta</taxon>
        <taxon>Spermatophyta</taxon>
        <taxon>Magnoliopsida</taxon>
        <taxon>eudicotyledons</taxon>
        <taxon>Gunneridae</taxon>
        <taxon>Pentapetalae</taxon>
        <taxon>rosids</taxon>
        <taxon>malvids</taxon>
        <taxon>Malvales</taxon>
        <taxon>Dipterocarpaceae</taxon>
        <taxon>Rubroshorea</taxon>
    </lineage>
</organism>
<keyword evidence="8 12" id="KW-0067">ATP-binding</keyword>
<dbReference type="InterPro" id="IPR017441">
    <property type="entry name" value="Protein_kinase_ATP_BS"/>
</dbReference>
<dbReference type="InterPro" id="IPR001245">
    <property type="entry name" value="Ser-Thr/Tyr_kinase_cat_dom"/>
</dbReference>
<proteinExistence type="predicted"/>
<dbReference type="FunFam" id="2.60.120.430:FF:000001">
    <property type="entry name" value="Receptor-like protein kinase FERONIA"/>
    <property type="match status" value="1"/>
</dbReference>
<dbReference type="CDD" id="cd14066">
    <property type="entry name" value="STKc_IRAK"/>
    <property type="match status" value="1"/>
</dbReference>
<keyword evidence="10 14" id="KW-0472">Membrane</keyword>
<keyword evidence="6 12" id="KW-0547">Nucleotide-binding</keyword>
<dbReference type="FunFam" id="2.60.120.430:FF:000005">
    <property type="entry name" value="Putative receptor-like protein kinase"/>
    <property type="match status" value="1"/>
</dbReference>
<feature type="transmembrane region" description="Helical" evidence="14">
    <location>
        <begin position="412"/>
        <end position="434"/>
    </location>
</feature>
<dbReference type="AlphaFoldDB" id="A0AAV5KHV5"/>
<dbReference type="PROSITE" id="PS50011">
    <property type="entry name" value="PROTEIN_KINASE_DOM"/>
    <property type="match status" value="1"/>
</dbReference>
<dbReference type="Gene3D" id="3.30.200.20">
    <property type="entry name" value="Phosphorylase Kinase, domain 1"/>
    <property type="match status" value="1"/>
</dbReference>
<dbReference type="Proteomes" id="UP001054252">
    <property type="component" value="Unassembled WGS sequence"/>
</dbReference>
<evidence type="ECO:0000256" key="14">
    <source>
        <dbReference type="SAM" id="Phobius"/>
    </source>
</evidence>
<feature type="compositionally biased region" description="Basic and acidic residues" evidence="13">
    <location>
        <begin position="808"/>
        <end position="821"/>
    </location>
</feature>
<dbReference type="InterPro" id="IPR008271">
    <property type="entry name" value="Ser/Thr_kinase_AS"/>
</dbReference>
<keyword evidence="4 14" id="KW-0812">Transmembrane</keyword>
<keyword evidence="3" id="KW-0808">Transferase</keyword>
<evidence type="ECO:0000313" key="18">
    <source>
        <dbReference type="Proteomes" id="UP001054252"/>
    </source>
</evidence>
<gene>
    <name evidence="17" type="ORF">SLEP1_g33801</name>
</gene>
<keyword evidence="2" id="KW-0723">Serine/threonine-protein kinase</keyword>
<evidence type="ECO:0000256" key="4">
    <source>
        <dbReference type="ARBA" id="ARBA00022692"/>
    </source>
</evidence>
<feature type="domain" description="Protein kinase" evidence="16">
    <location>
        <begin position="497"/>
        <end position="769"/>
    </location>
</feature>
<dbReference type="GO" id="GO:0004674">
    <property type="term" value="F:protein serine/threonine kinase activity"/>
    <property type="evidence" value="ECO:0007669"/>
    <property type="project" value="UniProtKB-KW"/>
</dbReference>
<evidence type="ECO:0000256" key="2">
    <source>
        <dbReference type="ARBA" id="ARBA00022527"/>
    </source>
</evidence>
<evidence type="ECO:0000313" key="17">
    <source>
        <dbReference type="EMBL" id="GKV24154.1"/>
    </source>
</evidence>
<keyword evidence="18" id="KW-1185">Reference proteome</keyword>
<dbReference type="EMBL" id="BPVZ01000064">
    <property type="protein sequence ID" value="GKV24154.1"/>
    <property type="molecule type" value="Genomic_DNA"/>
</dbReference>
<evidence type="ECO:0000256" key="5">
    <source>
        <dbReference type="ARBA" id="ARBA00022729"/>
    </source>
</evidence>
<dbReference type="PANTHER" id="PTHR47989:SF62">
    <property type="entry name" value="OS05G0423500 PROTEIN"/>
    <property type="match status" value="1"/>
</dbReference>
<feature type="signal peptide" evidence="15">
    <location>
        <begin position="1"/>
        <end position="20"/>
    </location>
</feature>
<evidence type="ECO:0000256" key="11">
    <source>
        <dbReference type="ARBA" id="ARBA00023180"/>
    </source>
</evidence>
<dbReference type="FunFam" id="3.30.200.20:FF:000039">
    <property type="entry name" value="receptor-like protein kinase FERONIA"/>
    <property type="match status" value="1"/>
</dbReference>
<dbReference type="PROSITE" id="PS00107">
    <property type="entry name" value="PROTEIN_KINASE_ATP"/>
    <property type="match status" value="1"/>
</dbReference>
<evidence type="ECO:0000256" key="10">
    <source>
        <dbReference type="ARBA" id="ARBA00023136"/>
    </source>
</evidence>
<feature type="chain" id="PRO_5043853965" description="Protein kinase domain-containing protein" evidence="15">
    <location>
        <begin position="21"/>
        <end position="846"/>
    </location>
</feature>
<dbReference type="PANTHER" id="PTHR47989">
    <property type="entry name" value="OS01G0750732 PROTEIN"/>
    <property type="match status" value="1"/>
</dbReference>
<feature type="binding site" evidence="12">
    <location>
        <position position="525"/>
    </location>
    <ligand>
        <name>ATP</name>
        <dbReference type="ChEBI" id="CHEBI:30616"/>
    </ligand>
</feature>
<reference evidence="17 18" key="1">
    <citation type="journal article" date="2021" name="Commun. Biol.">
        <title>The genome of Shorea leprosula (Dipterocarpaceae) highlights the ecological relevance of drought in aseasonal tropical rainforests.</title>
        <authorList>
            <person name="Ng K.K.S."/>
            <person name="Kobayashi M.J."/>
            <person name="Fawcett J.A."/>
            <person name="Hatakeyama M."/>
            <person name="Paape T."/>
            <person name="Ng C.H."/>
            <person name="Ang C.C."/>
            <person name="Tnah L.H."/>
            <person name="Lee C.T."/>
            <person name="Nishiyama T."/>
            <person name="Sese J."/>
            <person name="O'Brien M.J."/>
            <person name="Copetti D."/>
            <person name="Mohd Noor M.I."/>
            <person name="Ong R.C."/>
            <person name="Putra M."/>
            <person name="Sireger I.Z."/>
            <person name="Indrioko S."/>
            <person name="Kosugi Y."/>
            <person name="Izuno A."/>
            <person name="Isagi Y."/>
            <person name="Lee S.L."/>
            <person name="Shimizu K.K."/>
        </authorList>
    </citation>
    <scope>NUCLEOTIDE SEQUENCE [LARGE SCALE GENOMIC DNA]</scope>
    <source>
        <strain evidence="17">214</strain>
    </source>
</reference>
<sequence>MAIPLLLLLLLLASSSFISAAPPTPPFSPQDNILIDCGAKSPATLPDGRSFKTEEQSTQFLKTNKDIQVSVPSADVPSPIYLTARIFTEQATYAFQLTRPGFHWVRLHFFPLKNNEFDLQQATFSVMTDKYVLLHNFKVNNNTNAILKEYLLNVTEPKFSINFIPMKNSAAFINAIEVVSAPDSLISDQGTALFPVDSFSGLSDFGYQVAYRLNMGGPLITSQNDTLGRTWIPDTDFLKDKNLARSFSVATNVVKYTDVLTPIIAPATVYSSLTKMADSKTMQPNFNVSWKFDVDTSFDYVLRMHFCDIVSKSLNDLYFNVYINGKMAISGLDLSSLTGELGVPYYKDIVVNASTMSGGLSVQIGPMNEKTGTVNAILNGLEVLKMSNSVDSLDGEFGVDGTSAGLGTKGTVAAVGFAMMFGAFVGLGAMVIKWKRRPQDWQKRNSFSAWLLPIHASDSSFMASKNSVGSHKSNFYSSTGLGRYFSFAELQEATKNFDSSAIIGVGGFGNVYLGTIDDGTKVAVKRGNPQSEQGITEFQTEIQMLSKLRHRHLVSLIGYCDENDEMILVYEYMSNGPFRDHLYGKNLQPLSWKQRLEISIGAARGLHYLHTGIAQGIIHRDVKTTNILLDDAFVAKVADFGLSKDAPMGQNHVSTAVKGSFGYLDPEYFRRQQLTDKSDVYSFGVVLLEVLCARPAINPQLPREQVSLAEWAMQWKRKGLIEKIIDPHLVGTINPESMKKFAEAAEKCLAEYGVDRPTMGDVLWNLEYALQLQEAFTQGKSEEEAKVQSATVSASPAPVAVTPISPSSDHRPVFKPEENKGPAEVQAIDDHSGTAMFAQFSGLSGR</sequence>
<evidence type="ECO:0000256" key="9">
    <source>
        <dbReference type="ARBA" id="ARBA00022989"/>
    </source>
</evidence>
<dbReference type="InterPro" id="IPR024788">
    <property type="entry name" value="Malectin-like_Carb-bd_dom"/>
</dbReference>
<keyword evidence="9 14" id="KW-1133">Transmembrane helix</keyword>
<keyword evidence="11" id="KW-0325">Glycoprotein</keyword>
<dbReference type="InterPro" id="IPR000719">
    <property type="entry name" value="Prot_kinase_dom"/>
</dbReference>
<dbReference type="Pfam" id="PF12819">
    <property type="entry name" value="Malectin_like"/>
    <property type="match status" value="1"/>
</dbReference>
<evidence type="ECO:0000256" key="12">
    <source>
        <dbReference type="PROSITE-ProRule" id="PRU10141"/>
    </source>
</evidence>
<dbReference type="SMART" id="SM00220">
    <property type="entry name" value="S_TKc"/>
    <property type="match status" value="1"/>
</dbReference>
<dbReference type="PROSITE" id="PS00108">
    <property type="entry name" value="PROTEIN_KINASE_ST"/>
    <property type="match status" value="1"/>
</dbReference>
<dbReference type="Gene3D" id="2.60.120.430">
    <property type="entry name" value="Galactose-binding lectin"/>
    <property type="match status" value="2"/>
</dbReference>
<dbReference type="Pfam" id="PF07714">
    <property type="entry name" value="PK_Tyr_Ser-Thr"/>
    <property type="match status" value="1"/>
</dbReference>
<comment type="subcellular location">
    <subcellularLocation>
        <location evidence="1">Membrane</location>
        <topology evidence="1">Single-pass membrane protein</topology>
    </subcellularLocation>
</comment>
<dbReference type="SUPFAM" id="SSF56112">
    <property type="entry name" value="Protein kinase-like (PK-like)"/>
    <property type="match status" value="1"/>
</dbReference>
<evidence type="ECO:0000256" key="3">
    <source>
        <dbReference type="ARBA" id="ARBA00022679"/>
    </source>
</evidence>
<dbReference type="GO" id="GO:0016020">
    <property type="term" value="C:membrane"/>
    <property type="evidence" value="ECO:0007669"/>
    <property type="project" value="UniProtKB-SubCell"/>
</dbReference>
<evidence type="ECO:0000256" key="6">
    <source>
        <dbReference type="ARBA" id="ARBA00022741"/>
    </source>
</evidence>
<dbReference type="GO" id="GO:0005524">
    <property type="term" value="F:ATP binding"/>
    <property type="evidence" value="ECO:0007669"/>
    <property type="project" value="UniProtKB-UniRule"/>
</dbReference>
<feature type="region of interest" description="Disordered" evidence="13">
    <location>
        <begin position="803"/>
        <end position="822"/>
    </location>
</feature>
<dbReference type="FunFam" id="1.10.510.10:FF:000058">
    <property type="entry name" value="Receptor-like protein kinase FERONIA"/>
    <property type="match status" value="1"/>
</dbReference>
<evidence type="ECO:0000256" key="15">
    <source>
        <dbReference type="SAM" id="SignalP"/>
    </source>
</evidence>